<dbReference type="Proteomes" id="UP000244940">
    <property type="component" value="Unassembled WGS sequence"/>
</dbReference>
<evidence type="ECO:0000259" key="4">
    <source>
        <dbReference type="PROSITE" id="PS51118"/>
    </source>
</evidence>
<evidence type="ECO:0000256" key="1">
    <source>
        <dbReference type="ARBA" id="ARBA00023015"/>
    </source>
</evidence>
<keyword evidence="1" id="KW-0805">Transcription regulation</keyword>
<gene>
    <name evidence="5" type="ORF">C4N9_09595</name>
</gene>
<dbReference type="PROSITE" id="PS51118">
    <property type="entry name" value="HTH_HXLR"/>
    <property type="match status" value="1"/>
</dbReference>
<keyword evidence="3" id="KW-0804">Transcription</keyword>
<evidence type="ECO:0000256" key="3">
    <source>
        <dbReference type="ARBA" id="ARBA00023163"/>
    </source>
</evidence>
<dbReference type="EMBL" id="QEYD01000005">
    <property type="protein sequence ID" value="PWE29059.1"/>
    <property type="molecule type" value="Genomic_DNA"/>
</dbReference>
<evidence type="ECO:0000313" key="5">
    <source>
        <dbReference type="EMBL" id="PWE29059.1"/>
    </source>
</evidence>
<dbReference type="PANTHER" id="PTHR33204:SF18">
    <property type="entry name" value="TRANSCRIPTIONAL REGULATORY PROTEIN"/>
    <property type="match status" value="1"/>
</dbReference>
<dbReference type="Pfam" id="PF01638">
    <property type="entry name" value="HxlR"/>
    <property type="match status" value="1"/>
</dbReference>
<sequence>MKTTGEVMTRKGYNEGCLAAHALDLIGDRWALLVLRELMLGPKRFGLIRAGLPGIATNILTQRLDALEASGLLRHHRLPSPASVPVYELTEAGLGTRDVIDALCRWGVQQPGHDPTKFISPTALMLSMRVMVRPDKGQVPQQVGFVMGDERFTALLDAQGFAPVPAAGALPDLTFTGTGNSLAIAVYGPVPVAQLAAAGTIGLSGDAETAQHVVDAFRLGA</sequence>
<dbReference type="InterPro" id="IPR036390">
    <property type="entry name" value="WH_DNA-bd_sf"/>
</dbReference>
<dbReference type="Gene3D" id="1.10.10.10">
    <property type="entry name" value="Winged helix-like DNA-binding domain superfamily/Winged helix DNA-binding domain"/>
    <property type="match status" value="1"/>
</dbReference>
<keyword evidence="6" id="KW-1185">Reference proteome</keyword>
<evidence type="ECO:0000256" key="2">
    <source>
        <dbReference type="ARBA" id="ARBA00023125"/>
    </source>
</evidence>
<organism evidence="5 6">
    <name type="scientific">Pararhodobacter marinus</name>
    <dbReference type="NCBI Taxonomy" id="2184063"/>
    <lineage>
        <taxon>Bacteria</taxon>
        <taxon>Pseudomonadati</taxon>
        <taxon>Pseudomonadota</taxon>
        <taxon>Alphaproteobacteria</taxon>
        <taxon>Rhodobacterales</taxon>
        <taxon>Paracoccaceae</taxon>
        <taxon>Pararhodobacter</taxon>
    </lineage>
</organism>
<dbReference type="GO" id="GO:0003677">
    <property type="term" value="F:DNA binding"/>
    <property type="evidence" value="ECO:0007669"/>
    <property type="project" value="UniProtKB-KW"/>
</dbReference>
<dbReference type="AlphaFoldDB" id="A0A2U2CB19"/>
<dbReference type="SUPFAM" id="SSF46785">
    <property type="entry name" value="Winged helix' DNA-binding domain"/>
    <property type="match status" value="1"/>
</dbReference>
<feature type="domain" description="HTH hxlR-type" evidence="4">
    <location>
        <begin position="17"/>
        <end position="115"/>
    </location>
</feature>
<dbReference type="InterPro" id="IPR002577">
    <property type="entry name" value="HTH_HxlR"/>
</dbReference>
<proteinExistence type="predicted"/>
<keyword evidence="2" id="KW-0238">DNA-binding</keyword>
<comment type="caution">
    <text evidence="5">The sequence shown here is derived from an EMBL/GenBank/DDBJ whole genome shotgun (WGS) entry which is preliminary data.</text>
</comment>
<dbReference type="PANTHER" id="PTHR33204">
    <property type="entry name" value="TRANSCRIPTIONAL REGULATOR, MARR FAMILY"/>
    <property type="match status" value="1"/>
</dbReference>
<dbReference type="InterPro" id="IPR036388">
    <property type="entry name" value="WH-like_DNA-bd_sf"/>
</dbReference>
<dbReference type="OrthoDB" id="9782219at2"/>
<protein>
    <submittedName>
        <fullName evidence="5">Transcriptional regulator</fullName>
    </submittedName>
</protein>
<evidence type="ECO:0000313" key="6">
    <source>
        <dbReference type="Proteomes" id="UP000244940"/>
    </source>
</evidence>
<accession>A0A2U2CB19</accession>
<name>A0A2U2CB19_9RHOB</name>
<reference evidence="5 6" key="1">
    <citation type="submission" date="2018-05" db="EMBL/GenBank/DDBJ databases">
        <title>Pararhodobacter marina sp. nov., isolated from deep-sea water of the Indian Ocean.</title>
        <authorList>
            <person name="Lai Q.Sr."/>
            <person name="Liu X."/>
            <person name="Shao Z."/>
        </authorList>
    </citation>
    <scope>NUCLEOTIDE SEQUENCE [LARGE SCALE GENOMIC DNA]</scope>
    <source>
        <strain evidence="5 6">CIC4N-9</strain>
    </source>
</reference>